<dbReference type="PROSITE" id="PS50850">
    <property type="entry name" value="MFS"/>
    <property type="match status" value="1"/>
</dbReference>
<dbReference type="Proteomes" id="UP001497623">
    <property type="component" value="Unassembled WGS sequence"/>
</dbReference>
<keyword evidence="3 6" id="KW-1133">Transmembrane helix</keyword>
<dbReference type="GO" id="GO:0016020">
    <property type="term" value="C:membrane"/>
    <property type="evidence" value="ECO:0007669"/>
    <property type="project" value="UniProtKB-SubCell"/>
</dbReference>
<dbReference type="InterPro" id="IPR020846">
    <property type="entry name" value="MFS_dom"/>
</dbReference>
<accession>A0AAV2R101</accession>
<evidence type="ECO:0000256" key="6">
    <source>
        <dbReference type="SAM" id="Phobius"/>
    </source>
</evidence>
<feature type="region of interest" description="Disordered" evidence="5">
    <location>
        <begin position="1"/>
        <end position="22"/>
    </location>
</feature>
<dbReference type="Pfam" id="PF07690">
    <property type="entry name" value="MFS_1"/>
    <property type="match status" value="1"/>
</dbReference>
<evidence type="ECO:0000256" key="1">
    <source>
        <dbReference type="ARBA" id="ARBA00004141"/>
    </source>
</evidence>
<dbReference type="Gene3D" id="1.20.1250.20">
    <property type="entry name" value="MFS general substrate transporter like domains"/>
    <property type="match status" value="2"/>
</dbReference>
<feature type="transmembrane region" description="Helical" evidence="6">
    <location>
        <begin position="295"/>
        <end position="318"/>
    </location>
</feature>
<keyword evidence="9" id="KW-1185">Reference proteome</keyword>
<dbReference type="PANTHER" id="PTHR10924">
    <property type="entry name" value="MAJOR FACILITATOR SUPERFAMILY PROTEIN-RELATED"/>
    <property type="match status" value="1"/>
</dbReference>
<feature type="transmembrane region" description="Helical" evidence="6">
    <location>
        <begin position="390"/>
        <end position="411"/>
    </location>
</feature>
<gene>
    <name evidence="8" type="ORF">MNOR_LOCUS17875</name>
</gene>
<dbReference type="InterPro" id="IPR049680">
    <property type="entry name" value="FLVCR1-2_SLC49-like"/>
</dbReference>
<dbReference type="EMBL" id="CAXKWB010012531">
    <property type="protein sequence ID" value="CAL4104883.1"/>
    <property type="molecule type" value="Genomic_DNA"/>
</dbReference>
<evidence type="ECO:0000256" key="4">
    <source>
        <dbReference type="ARBA" id="ARBA00023136"/>
    </source>
</evidence>
<name>A0AAV2R101_MEGNR</name>
<dbReference type="SUPFAM" id="SSF103473">
    <property type="entry name" value="MFS general substrate transporter"/>
    <property type="match status" value="1"/>
</dbReference>
<feature type="transmembrane region" description="Helical" evidence="6">
    <location>
        <begin position="37"/>
        <end position="57"/>
    </location>
</feature>
<keyword evidence="4 6" id="KW-0472">Membrane</keyword>
<dbReference type="InterPro" id="IPR011701">
    <property type="entry name" value="MFS"/>
</dbReference>
<evidence type="ECO:0000313" key="8">
    <source>
        <dbReference type="EMBL" id="CAL4104883.1"/>
    </source>
</evidence>
<feature type="transmembrane region" description="Helical" evidence="6">
    <location>
        <begin position="353"/>
        <end position="378"/>
    </location>
</feature>
<keyword evidence="2 6" id="KW-0812">Transmembrane</keyword>
<evidence type="ECO:0000259" key="7">
    <source>
        <dbReference type="PROSITE" id="PS50850"/>
    </source>
</evidence>
<proteinExistence type="predicted"/>
<feature type="transmembrane region" description="Helical" evidence="6">
    <location>
        <begin position="77"/>
        <end position="97"/>
    </location>
</feature>
<comment type="subcellular location">
    <subcellularLocation>
        <location evidence="1">Membrane</location>
        <topology evidence="1">Multi-pass membrane protein</topology>
    </subcellularLocation>
</comment>
<feature type="domain" description="Major facilitator superfamily (MFS) profile" evidence="7">
    <location>
        <begin position="36"/>
        <end position="465"/>
    </location>
</feature>
<feature type="transmembrane region" description="Helical" evidence="6">
    <location>
        <begin position="254"/>
        <end position="275"/>
    </location>
</feature>
<organism evidence="8 9">
    <name type="scientific">Meganyctiphanes norvegica</name>
    <name type="common">Northern krill</name>
    <name type="synonym">Thysanopoda norvegica</name>
    <dbReference type="NCBI Taxonomy" id="48144"/>
    <lineage>
        <taxon>Eukaryota</taxon>
        <taxon>Metazoa</taxon>
        <taxon>Ecdysozoa</taxon>
        <taxon>Arthropoda</taxon>
        <taxon>Crustacea</taxon>
        <taxon>Multicrustacea</taxon>
        <taxon>Malacostraca</taxon>
        <taxon>Eumalacostraca</taxon>
        <taxon>Eucarida</taxon>
        <taxon>Euphausiacea</taxon>
        <taxon>Euphausiidae</taxon>
        <taxon>Meganyctiphanes</taxon>
    </lineage>
</organism>
<reference evidence="8 9" key="1">
    <citation type="submission" date="2024-05" db="EMBL/GenBank/DDBJ databases">
        <authorList>
            <person name="Wallberg A."/>
        </authorList>
    </citation>
    <scope>NUCLEOTIDE SEQUENCE [LARGE SCALE GENOMIC DNA]</scope>
</reference>
<feature type="transmembrane region" description="Helical" evidence="6">
    <location>
        <begin position="438"/>
        <end position="460"/>
    </location>
</feature>
<feature type="non-terminal residue" evidence="8">
    <location>
        <position position="503"/>
    </location>
</feature>
<dbReference type="AlphaFoldDB" id="A0AAV2R101"/>
<feature type="transmembrane region" description="Helical" evidence="6">
    <location>
        <begin position="330"/>
        <end position="347"/>
    </location>
</feature>
<feature type="transmembrane region" description="Helical" evidence="6">
    <location>
        <begin position="208"/>
        <end position="226"/>
    </location>
</feature>
<evidence type="ECO:0000313" key="9">
    <source>
        <dbReference type="Proteomes" id="UP001497623"/>
    </source>
</evidence>
<evidence type="ECO:0000256" key="2">
    <source>
        <dbReference type="ARBA" id="ARBA00022692"/>
    </source>
</evidence>
<protein>
    <recommendedName>
        <fullName evidence="7">Major facilitator superfamily (MFS) profile domain-containing protein</fullName>
    </recommendedName>
</protein>
<dbReference type="PANTHER" id="PTHR10924:SF6">
    <property type="entry name" value="SOLUTE CARRIER FAMILY 49 MEMBER A3"/>
    <property type="match status" value="1"/>
</dbReference>
<dbReference type="GO" id="GO:0022857">
    <property type="term" value="F:transmembrane transporter activity"/>
    <property type="evidence" value="ECO:0007669"/>
    <property type="project" value="InterPro"/>
</dbReference>
<comment type="caution">
    <text evidence="8">The sequence shown here is derived from an EMBL/GenBank/DDBJ whole genome shotgun (WGS) entry which is preliminary data.</text>
</comment>
<sequence>MCNKEEKQEGTAPAEGGVGDISEDESPEVYKAYNRRWAILVTLVFLNIANASIWINVAPVATTMATYFNRQAWEMNWFSLIYIIITIPFTFISTLFVDKMGFKVVVHIGAGLTCAAGVLRALATSGIIPDDQKDAQYGLSLFGQTLGGMAQAFVLFVPTKLSQLWFPKDQRAISTTLVSLSNPLGIVVAQVVSPTVVQSQDDIPTLNYIFMGVALFAEILAIVSVTRAKPPTPPSGSAEKSEDTRAGYLAQLKAIFTCWPYLCLVLALGAGIGLVSAQATVTQQILCSLGYSDEFSGLSIAILFLCGFVGSACSGILCDKTKAFTPITKICYGTATFFAIIMFEFYLVPKQEIAIAIFSGLFGFFGVGGYPVGLELAVEATYPVEEMMSTAFVFLSGQLQGFVIIAIVSGLSQDPKPHYSDIEVCTAGGNDDIKPRDYSISLMVIMGLLVFVVCTTILFFHTEYKRLKAETSRKSTSCAQRTQGSSENDNENISQIPATVISY</sequence>
<evidence type="ECO:0000256" key="3">
    <source>
        <dbReference type="ARBA" id="ARBA00022989"/>
    </source>
</evidence>
<feature type="transmembrane region" description="Helical" evidence="6">
    <location>
        <begin position="104"/>
        <end position="123"/>
    </location>
</feature>
<evidence type="ECO:0000256" key="5">
    <source>
        <dbReference type="SAM" id="MobiDB-lite"/>
    </source>
</evidence>
<feature type="transmembrane region" description="Helical" evidence="6">
    <location>
        <begin position="177"/>
        <end position="196"/>
    </location>
</feature>
<feature type="transmembrane region" description="Helical" evidence="6">
    <location>
        <begin position="135"/>
        <end position="157"/>
    </location>
</feature>
<dbReference type="InterPro" id="IPR036259">
    <property type="entry name" value="MFS_trans_sf"/>
</dbReference>